<accession>G5JT16</accession>
<organism evidence="1 2">
    <name type="scientific">Streptococcus criceti HS-6</name>
    <dbReference type="NCBI Taxonomy" id="873449"/>
    <lineage>
        <taxon>Bacteria</taxon>
        <taxon>Bacillati</taxon>
        <taxon>Bacillota</taxon>
        <taxon>Bacilli</taxon>
        <taxon>Lactobacillales</taxon>
        <taxon>Streptococcaceae</taxon>
        <taxon>Streptococcus</taxon>
    </lineage>
</organism>
<dbReference type="SUPFAM" id="SSF53335">
    <property type="entry name" value="S-adenosyl-L-methionine-dependent methyltransferases"/>
    <property type="match status" value="1"/>
</dbReference>
<reference evidence="1" key="1">
    <citation type="submission" date="2011-07" db="EMBL/GenBank/DDBJ databases">
        <authorList>
            <person name="Stanhope M.J."/>
            <person name="Durkin A.S."/>
            <person name="Hostetler J."/>
            <person name="Kim M."/>
            <person name="Radune D."/>
            <person name="Singh I."/>
            <person name="Town C.D."/>
        </authorList>
    </citation>
    <scope>NUCLEOTIDE SEQUENCE [LARGE SCALE GENOMIC DNA]</scope>
    <source>
        <strain evidence="1">HS-6</strain>
    </source>
</reference>
<dbReference type="Proteomes" id="UP000004322">
    <property type="component" value="Unassembled WGS sequence"/>
</dbReference>
<comment type="caution">
    <text evidence="1">The sequence shown here is derived from an EMBL/GenBank/DDBJ whole genome shotgun (WGS) entry which is preliminary data.</text>
</comment>
<dbReference type="PANTHER" id="PTHR36112">
    <property type="entry name" value="RIBOSOMAL RNA SMALL SUBUNIT METHYLTRANSFERASE J"/>
    <property type="match status" value="1"/>
</dbReference>
<keyword evidence="2" id="KW-1185">Reference proteome</keyword>
<evidence type="ECO:0000313" key="2">
    <source>
        <dbReference type="Proteomes" id="UP000004322"/>
    </source>
</evidence>
<sequence>MRIIVTTSLGQNPLLVQEAHALAQHYALTYLERQKQSLKKLTQGETPALVVYQDKLVLTHPDGSQLYFHPDTAVLRIKADRDPLVDLLPSDSETVLDTTMGLASDSIVMAAAGHQITALEVNPLIHLIVSRGLKTFKTGNGQIDKAMRSIKALNQEALAYMRQLPNKSVDTVYTDPMFSHRITESSNLRGLAPLADFRGLSESFMQEAQRVARHAIIAKAHFRDDSLERFGFERQIRPNQKFHYGIKFLL</sequence>
<dbReference type="InterPro" id="IPR029063">
    <property type="entry name" value="SAM-dependent_MTases_sf"/>
</dbReference>
<name>G5JT16_STRCG</name>
<proteinExistence type="predicted"/>
<gene>
    <name evidence="1" type="ORF">STRCR_2287</name>
</gene>
<dbReference type="AlphaFoldDB" id="G5JT16"/>
<dbReference type="Gene3D" id="3.40.50.150">
    <property type="entry name" value="Vaccinia Virus protein VP39"/>
    <property type="match status" value="1"/>
</dbReference>
<evidence type="ECO:0000313" key="1">
    <source>
        <dbReference type="EMBL" id="EHI75365.1"/>
    </source>
</evidence>
<dbReference type="eggNOG" id="COG2519">
    <property type="taxonomic scope" value="Bacteria"/>
</dbReference>
<dbReference type="GO" id="GO:0008990">
    <property type="term" value="F:rRNA (guanine-N2-)-methyltransferase activity"/>
    <property type="evidence" value="ECO:0007669"/>
    <property type="project" value="InterPro"/>
</dbReference>
<protein>
    <recommendedName>
        <fullName evidence="3">SAM-dependent methyltransferase</fullName>
    </recommendedName>
</protein>
<dbReference type="OrthoDB" id="1653798at2"/>
<dbReference type="InterPro" id="IPR007536">
    <property type="entry name" value="16SrRNA_methylTrfase_J"/>
</dbReference>
<evidence type="ECO:0008006" key="3">
    <source>
        <dbReference type="Google" id="ProtNLM"/>
    </source>
</evidence>
<dbReference type="RefSeq" id="WP_004229700.1">
    <property type="nucleotide sequence ID" value="NZ_AEUV02000002.1"/>
</dbReference>
<dbReference type="PANTHER" id="PTHR36112:SF1">
    <property type="entry name" value="RIBOSOMAL RNA SMALL SUBUNIT METHYLTRANSFERASE J"/>
    <property type="match status" value="1"/>
</dbReference>
<dbReference type="Pfam" id="PF04445">
    <property type="entry name" value="SAM_MT"/>
    <property type="match status" value="1"/>
</dbReference>
<dbReference type="EMBL" id="AEUV02000002">
    <property type="protein sequence ID" value="EHI75365.1"/>
    <property type="molecule type" value="Genomic_DNA"/>
</dbReference>
<dbReference type="STRING" id="873449.STRCR_2287"/>